<accession>A0A0G0HVV9</accession>
<reference evidence="2 3" key="1">
    <citation type="journal article" date="2015" name="Nature">
        <title>rRNA introns, odd ribosomes, and small enigmatic genomes across a large radiation of phyla.</title>
        <authorList>
            <person name="Brown C.T."/>
            <person name="Hug L.A."/>
            <person name="Thomas B.C."/>
            <person name="Sharon I."/>
            <person name="Castelle C.J."/>
            <person name="Singh A."/>
            <person name="Wilkins M.J."/>
            <person name="Williams K.H."/>
            <person name="Banfield J.F."/>
        </authorList>
    </citation>
    <scope>NUCLEOTIDE SEQUENCE [LARGE SCALE GENOMIC DNA]</scope>
</reference>
<proteinExistence type="predicted"/>
<comment type="caution">
    <text evidence="2">The sequence shown here is derived from an EMBL/GenBank/DDBJ whole genome shotgun (WGS) entry which is preliminary data.</text>
</comment>
<dbReference type="AlphaFoldDB" id="A0A0G0HVV9"/>
<dbReference type="Proteomes" id="UP000034366">
    <property type="component" value="Unassembled WGS sequence"/>
</dbReference>
<gene>
    <name evidence="2" type="ORF">US67_C0055G0005</name>
</gene>
<evidence type="ECO:0008006" key="4">
    <source>
        <dbReference type="Google" id="ProtNLM"/>
    </source>
</evidence>
<protein>
    <recommendedName>
        <fullName evidence="4">Integral membrane protein</fullName>
    </recommendedName>
</protein>
<dbReference type="EMBL" id="LBTW01000055">
    <property type="protein sequence ID" value="KKQ47273.1"/>
    <property type="molecule type" value="Genomic_DNA"/>
</dbReference>
<name>A0A0G0HVV9_9BACT</name>
<feature type="transmembrane region" description="Helical" evidence="1">
    <location>
        <begin position="35"/>
        <end position="62"/>
    </location>
</feature>
<sequence>MYSFLAQHEQDIGTPIEGIGELGTSANAPSLFSQILTMVIGLLTLIAGVWFIFLLITGGIAWMSSGGDQAKLTAARSKMFSGAVGLAIVVAALFLAEIFGGLIGLGDILDPAGEITRLP</sequence>
<evidence type="ECO:0000313" key="3">
    <source>
        <dbReference type="Proteomes" id="UP000034366"/>
    </source>
</evidence>
<evidence type="ECO:0000313" key="2">
    <source>
        <dbReference type="EMBL" id="KKQ47273.1"/>
    </source>
</evidence>
<keyword evidence="1" id="KW-0472">Membrane</keyword>
<keyword evidence="1" id="KW-0812">Transmembrane</keyword>
<keyword evidence="1" id="KW-1133">Transmembrane helix</keyword>
<organism evidence="2 3">
    <name type="scientific">Candidatus Woesebacteria bacterium GW2011_GWD1_38_10</name>
    <dbReference type="NCBI Taxonomy" id="1618592"/>
    <lineage>
        <taxon>Bacteria</taxon>
        <taxon>Candidatus Woeseibacteriota</taxon>
    </lineage>
</organism>
<evidence type="ECO:0000256" key="1">
    <source>
        <dbReference type="SAM" id="Phobius"/>
    </source>
</evidence>
<feature type="transmembrane region" description="Helical" evidence="1">
    <location>
        <begin position="83"/>
        <end position="105"/>
    </location>
</feature>